<dbReference type="AlphaFoldDB" id="A0A2Z6MHA4"/>
<feature type="domain" description="DUF6469" evidence="1">
    <location>
        <begin position="105"/>
        <end position="208"/>
    </location>
</feature>
<protein>
    <recommendedName>
        <fullName evidence="1">DUF6469 domain-containing protein</fullName>
    </recommendedName>
</protein>
<sequence>MLKSINSSHASDDDDDDNQNAVLGFLDIVFSWTLKDVLNENLYRKKVNKIPETFNSPTAYKNSFIPPLIEETHSDLYSSLSGVSQAPFCEVLKVERDSKQFKLPKSLYYQISLKNTKDFNGKYEPEAGDLIAFTDVKPKRVDDLNTHNCPYNVAYIVAPKDEFSGEVFILSSKCMTESDFRKDDTKKMYAVYLMNMTTNVRIWKALNSQSQGDHLDIIKKVLRPCLNLELLGESESSFKKLSLCEKPDLDASSSRTMKPRGSSIRLMNQLRGVRSLREDMESLL</sequence>
<accession>A0A2Z6MHA4</accession>
<name>A0A2Z6MHA4_TRISU</name>
<proteinExistence type="predicted"/>
<evidence type="ECO:0000259" key="1">
    <source>
        <dbReference type="Pfam" id="PF20073"/>
    </source>
</evidence>
<organism evidence="2 3">
    <name type="scientific">Trifolium subterraneum</name>
    <name type="common">Subterranean clover</name>
    <dbReference type="NCBI Taxonomy" id="3900"/>
    <lineage>
        <taxon>Eukaryota</taxon>
        <taxon>Viridiplantae</taxon>
        <taxon>Streptophyta</taxon>
        <taxon>Embryophyta</taxon>
        <taxon>Tracheophyta</taxon>
        <taxon>Spermatophyta</taxon>
        <taxon>Magnoliopsida</taxon>
        <taxon>eudicotyledons</taxon>
        <taxon>Gunneridae</taxon>
        <taxon>Pentapetalae</taxon>
        <taxon>rosids</taxon>
        <taxon>fabids</taxon>
        <taxon>Fabales</taxon>
        <taxon>Fabaceae</taxon>
        <taxon>Papilionoideae</taxon>
        <taxon>50 kb inversion clade</taxon>
        <taxon>NPAAA clade</taxon>
        <taxon>Hologalegina</taxon>
        <taxon>IRL clade</taxon>
        <taxon>Trifolieae</taxon>
        <taxon>Trifolium</taxon>
    </lineage>
</organism>
<dbReference type="EMBL" id="DF973478">
    <property type="protein sequence ID" value="GAU32046.1"/>
    <property type="molecule type" value="Genomic_DNA"/>
</dbReference>
<evidence type="ECO:0000313" key="2">
    <source>
        <dbReference type="EMBL" id="GAU32046.1"/>
    </source>
</evidence>
<dbReference type="OrthoDB" id="6513042at2759"/>
<gene>
    <name evidence="2" type="ORF">TSUD_214010</name>
</gene>
<keyword evidence="3" id="KW-1185">Reference proteome</keyword>
<dbReference type="Proteomes" id="UP000242715">
    <property type="component" value="Unassembled WGS sequence"/>
</dbReference>
<dbReference type="Pfam" id="PF20073">
    <property type="entry name" value="DUF6469"/>
    <property type="match status" value="1"/>
</dbReference>
<evidence type="ECO:0000313" key="3">
    <source>
        <dbReference type="Proteomes" id="UP000242715"/>
    </source>
</evidence>
<dbReference type="InterPro" id="IPR045529">
    <property type="entry name" value="DUF6469"/>
</dbReference>
<reference evidence="3" key="1">
    <citation type="journal article" date="2017" name="Front. Plant Sci.">
        <title>Climate Clever Clovers: New Paradigm to Reduce the Environmental Footprint of Ruminants by Breeding Low Methanogenic Forages Utilizing Haplotype Variation.</title>
        <authorList>
            <person name="Kaur P."/>
            <person name="Appels R."/>
            <person name="Bayer P.E."/>
            <person name="Keeble-Gagnere G."/>
            <person name="Wang J."/>
            <person name="Hirakawa H."/>
            <person name="Shirasawa K."/>
            <person name="Vercoe P."/>
            <person name="Stefanova K."/>
            <person name="Durmic Z."/>
            <person name="Nichols P."/>
            <person name="Revell C."/>
            <person name="Isobe S.N."/>
            <person name="Edwards D."/>
            <person name="Erskine W."/>
        </authorList>
    </citation>
    <scope>NUCLEOTIDE SEQUENCE [LARGE SCALE GENOMIC DNA]</scope>
    <source>
        <strain evidence="3">cv. Daliak</strain>
    </source>
</reference>